<evidence type="ECO:0000313" key="1">
    <source>
        <dbReference type="EMBL" id="KAF3976605.1"/>
    </source>
</evidence>
<name>A0A8J4RTP8_9ROSI</name>
<keyword evidence="2" id="KW-1185">Reference proteome</keyword>
<evidence type="ECO:0000313" key="2">
    <source>
        <dbReference type="Proteomes" id="UP000737018"/>
    </source>
</evidence>
<organism evidence="1 2">
    <name type="scientific">Castanea mollissima</name>
    <name type="common">Chinese chestnut</name>
    <dbReference type="NCBI Taxonomy" id="60419"/>
    <lineage>
        <taxon>Eukaryota</taxon>
        <taxon>Viridiplantae</taxon>
        <taxon>Streptophyta</taxon>
        <taxon>Embryophyta</taxon>
        <taxon>Tracheophyta</taxon>
        <taxon>Spermatophyta</taxon>
        <taxon>Magnoliopsida</taxon>
        <taxon>eudicotyledons</taxon>
        <taxon>Gunneridae</taxon>
        <taxon>Pentapetalae</taxon>
        <taxon>rosids</taxon>
        <taxon>fabids</taxon>
        <taxon>Fagales</taxon>
        <taxon>Fagaceae</taxon>
        <taxon>Castanea</taxon>
    </lineage>
</organism>
<comment type="caution">
    <text evidence="1">The sequence shown here is derived from an EMBL/GenBank/DDBJ whole genome shotgun (WGS) entry which is preliminary data.</text>
</comment>
<reference evidence="1" key="1">
    <citation type="submission" date="2020-03" db="EMBL/GenBank/DDBJ databases">
        <title>Castanea mollissima Vanexum genome sequencing.</title>
        <authorList>
            <person name="Staton M."/>
        </authorList>
    </citation>
    <scope>NUCLEOTIDE SEQUENCE</scope>
    <source>
        <tissue evidence="1">Leaf</tissue>
    </source>
</reference>
<proteinExistence type="predicted"/>
<accession>A0A8J4RTP8</accession>
<dbReference type="EMBL" id="JRKL02000010">
    <property type="protein sequence ID" value="KAF3976605.1"/>
    <property type="molecule type" value="Genomic_DNA"/>
</dbReference>
<gene>
    <name evidence="1" type="ORF">CMV_000201</name>
</gene>
<sequence length="107" mass="12704">MSRFRISQSGDCIAPESERRVKFKRRPRHIRSVLESGQFHRRREFIFPTNFPRKFHFPRYALAFSTLRPKSLSLSPKFPDESPPLDPLRYALLRFLCHLFVAVDLEG</sequence>
<dbReference type="AlphaFoldDB" id="A0A8J4RTP8"/>
<protein>
    <submittedName>
        <fullName evidence="1">Uncharacterized protein</fullName>
    </submittedName>
</protein>
<dbReference type="OrthoDB" id="10554497at2759"/>
<dbReference type="Proteomes" id="UP000737018">
    <property type="component" value="Unassembled WGS sequence"/>
</dbReference>